<reference evidence="2 3" key="1">
    <citation type="submission" date="2023-03" db="EMBL/GenBank/DDBJ databases">
        <title>High-quality genome of Scylla paramamosain provides insights in environmental adaptation.</title>
        <authorList>
            <person name="Zhang L."/>
        </authorList>
    </citation>
    <scope>NUCLEOTIDE SEQUENCE [LARGE SCALE GENOMIC DNA]</scope>
    <source>
        <strain evidence="2">LZ_2023a</strain>
        <tissue evidence="2">Muscle</tissue>
    </source>
</reference>
<sequence>MHRRGINKIGVGISLTDFSFMCCGGDLQWRIDTQSMVQWSVGWVWRYLSIDSSDFVYDIICAHVNETMGVGEEMEEEEEEEEEVEEEEEEEGEEEGVMTRPDCPGCEAERQAGALECGWRNWGVCLKYYTARENQEENTTLVALVGGRVTHASHAQKTALYMHKAVIKHKHQFSSTCCLLLYRALFRTPDKIIE</sequence>
<keyword evidence="3" id="KW-1185">Reference proteome</keyword>
<protein>
    <submittedName>
        <fullName evidence="2">Uncharacterized protein</fullName>
    </submittedName>
</protein>
<dbReference type="Proteomes" id="UP001487740">
    <property type="component" value="Unassembled WGS sequence"/>
</dbReference>
<dbReference type="EMBL" id="JARAKH010000002">
    <property type="protein sequence ID" value="KAK8407000.1"/>
    <property type="molecule type" value="Genomic_DNA"/>
</dbReference>
<evidence type="ECO:0000313" key="3">
    <source>
        <dbReference type="Proteomes" id="UP001487740"/>
    </source>
</evidence>
<accession>A0AAW0V4V9</accession>
<feature type="compositionally biased region" description="Acidic residues" evidence="1">
    <location>
        <begin position="72"/>
        <end position="96"/>
    </location>
</feature>
<proteinExistence type="predicted"/>
<evidence type="ECO:0000256" key="1">
    <source>
        <dbReference type="SAM" id="MobiDB-lite"/>
    </source>
</evidence>
<feature type="region of interest" description="Disordered" evidence="1">
    <location>
        <begin position="72"/>
        <end position="102"/>
    </location>
</feature>
<evidence type="ECO:0000313" key="2">
    <source>
        <dbReference type="EMBL" id="KAK8407000.1"/>
    </source>
</evidence>
<comment type="caution">
    <text evidence="2">The sequence shown here is derived from an EMBL/GenBank/DDBJ whole genome shotgun (WGS) entry which is preliminary data.</text>
</comment>
<dbReference type="AlphaFoldDB" id="A0AAW0V4V9"/>
<name>A0AAW0V4V9_SCYPA</name>
<organism evidence="2 3">
    <name type="scientific">Scylla paramamosain</name>
    <name type="common">Mud crab</name>
    <dbReference type="NCBI Taxonomy" id="85552"/>
    <lineage>
        <taxon>Eukaryota</taxon>
        <taxon>Metazoa</taxon>
        <taxon>Ecdysozoa</taxon>
        <taxon>Arthropoda</taxon>
        <taxon>Crustacea</taxon>
        <taxon>Multicrustacea</taxon>
        <taxon>Malacostraca</taxon>
        <taxon>Eumalacostraca</taxon>
        <taxon>Eucarida</taxon>
        <taxon>Decapoda</taxon>
        <taxon>Pleocyemata</taxon>
        <taxon>Brachyura</taxon>
        <taxon>Eubrachyura</taxon>
        <taxon>Portunoidea</taxon>
        <taxon>Portunidae</taxon>
        <taxon>Portuninae</taxon>
        <taxon>Scylla</taxon>
    </lineage>
</organism>
<gene>
    <name evidence="2" type="ORF">O3P69_007507</name>
</gene>